<name>A0ABS6S3C3_9BACT</name>
<evidence type="ECO:0000313" key="3">
    <source>
        <dbReference type="Proteomes" id="UP001196980"/>
    </source>
</evidence>
<proteinExistence type="predicted"/>
<dbReference type="Proteomes" id="UP001196980">
    <property type="component" value="Unassembled WGS sequence"/>
</dbReference>
<comment type="caution">
    <text evidence="2">The sequence shown here is derived from an EMBL/GenBank/DDBJ whole genome shotgun (WGS) entry which is preliminary data.</text>
</comment>
<dbReference type="EMBL" id="JABXWD010000541">
    <property type="protein sequence ID" value="MBV6343336.1"/>
    <property type="molecule type" value="Genomic_DNA"/>
</dbReference>
<feature type="non-terminal residue" evidence="2">
    <location>
        <position position="1"/>
    </location>
</feature>
<organism evidence="2 3">
    <name type="scientific">Candidatus Magnetobacterium casense</name>
    <dbReference type="NCBI Taxonomy" id="1455061"/>
    <lineage>
        <taxon>Bacteria</taxon>
        <taxon>Pseudomonadati</taxon>
        <taxon>Nitrospirota</taxon>
        <taxon>Thermodesulfovibrionia</taxon>
        <taxon>Thermodesulfovibrionales</taxon>
        <taxon>Candidatus Magnetobacteriaceae</taxon>
        <taxon>Candidatus Magnetobacterium</taxon>
    </lineage>
</organism>
<feature type="region of interest" description="Disordered" evidence="1">
    <location>
        <begin position="76"/>
        <end position="96"/>
    </location>
</feature>
<sequence>CLISIVHNSTGENTYANISAIMSLPKGSEVPAAVNPTVVFEIPDDLEKFDWAGYNAMSDGLKETISKSLEFQAIKPGSNVPTSASAETDDSDPIPF</sequence>
<evidence type="ECO:0000256" key="1">
    <source>
        <dbReference type="SAM" id="MobiDB-lite"/>
    </source>
</evidence>
<reference evidence="2 3" key="1">
    <citation type="journal article" date="2020" name="J Geophys Res Biogeosci">
        <title>Magnetotaxis as an Adaptation to Enable Bacterial Shuttling of Microbial Sulfur and Sulfur Cycling Across Aquatic Oxic#Anoxic Interfaces.</title>
        <authorList>
            <person name="Li J."/>
            <person name="Liu P."/>
            <person name="Wang J."/>
            <person name="Roberts A.P."/>
            <person name="Pan Y."/>
        </authorList>
    </citation>
    <scope>NUCLEOTIDE SEQUENCE [LARGE SCALE GENOMIC DNA]</scope>
    <source>
        <strain evidence="2 3">MYR-1_YQ</strain>
    </source>
</reference>
<dbReference type="RefSeq" id="WP_218253949.1">
    <property type="nucleotide sequence ID" value="NZ_JABXWD010000541.1"/>
</dbReference>
<accession>A0ABS6S3C3</accession>
<protein>
    <submittedName>
        <fullName evidence="2">Uncharacterized protein</fullName>
    </submittedName>
</protein>
<feature type="compositionally biased region" description="Acidic residues" evidence="1">
    <location>
        <begin position="87"/>
        <end position="96"/>
    </location>
</feature>
<evidence type="ECO:0000313" key="2">
    <source>
        <dbReference type="EMBL" id="MBV6343336.1"/>
    </source>
</evidence>
<gene>
    <name evidence="2" type="ORF">HWQ67_17295</name>
</gene>
<keyword evidence="3" id="KW-1185">Reference proteome</keyword>